<evidence type="ECO:0000313" key="2">
    <source>
        <dbReference type="EMBL" id="VAW75545.1"/>
    </source>
</evidence>
<reference evidence="2" key="1">
    <citation type="submission" date="2018-06" db="EMBL/GenBank/DDBJ databases">
        <authorList>
            <person name="Zhirakovskaya E."/>
        </authorList>
    </citation>
    <scope>NUCLEOTIDE SEQUENCE</scope>
</reference>
<proteinExistence type="predicted"/>
<sequence>MKNKAVTFFLGAAVVAVLLVFLLLRAEPEKSSVVTSRSVSPPPGSTVGTLEQVPLDQARSQDKPVDYTAPSSPQHAPVLEPEIREALGEMLNTSSEGLVEETRNGVTSVDLQGRFQSVPVATIDEDGNVHITDYTHLPKDPKQP</sequence>
<dbReference type="AlphaFoldDB" id="A0A3B0Y485"/>
<accession>A0A3B0Y485</accession>
<gene>
    <name evidence="2" type="ORF">MNBD_GAMMA15-2442</name>
</gene>
<evidence type="ECO:0000256" key="1">
    <source>
        <dbReference type="SAM" id="MobiDB-lite"/>
    </source>
</evidence>
<protein>
    <submittedName>
        <fullName evidence="2">Uncharacterized protein</fullName>
    </submittedName>
</protein>
<organism evidence="2">
    <name type="scientific">hydrothermal vent metagenome</name>
    <dbReference type="NCBI Taxonomy" id="652676"/>
    <lineage>
        <taxon>unclassified sequences</taxon>
        <taxon>metagenomes</taxon>
        <taxon>ecological metagenomes</taxon>
    </lineage>
</organism>
<feature type="region of interest" description="Disordered" evidence="1">
    <location>
        <begin position="57"/>
        <end position="78"/>
    </location>
</feature>
<name>A0A3B0Y485_9ZZZZ</name>
<dbReference type="EMBL" id="UOFN01000048">
    <property type="protein sequence ID" value="VAW75545.1"/>
    <property type="molecule type" value="Genomic_DNA"/>
</dbReference>